<keyword evidence="2" id="KW-1185">Reference proteome</keyword>
<evidence type="ECO:0000313" key="1">
    <source>
        <dbReference type="EMBL" id="KAI3766930.1"/>
    </source>
</evidence>
<dbReference type="EMBL" id="CM042011">
    <property type="protein sequence ID" value="KAI3766930.1"/>
    <property type="molecule type" value="Genomic_DNA"/>
</dbReference>
<reference evidence="2" key="1">
    <citation type="journal article" date="2022" name="Mol. Ecol. Resour.">
        <title>The genomes of chicory, endive, great burdock and yacon provide insights into Asteraceae palaeo-polyploidization history and plant inulin production.</title>
        <authorList>
            <person name="Fan W."/>
            <person name="Wang S."/>
            <person name="Wang H."/>
            <person name="Wang A."/>
            <person name="Jiang F."/>
            <person name="Liu H."/>
            <person name="Zhao H."/>
            <person name="Xu D."/>
            <person name="Zhang Y."/>
        </authorList>
    </citation>
    <scope>NUCLEOTIDE SEQUENCE [LARGE SCALE GENOMIC DNA]</scope>
    <source>
        <strain evidence="2">cv. Punajuju</strain>
    </source>
</reference>
<name>A0ACB9F7M1_CICIN</name>
<gene>
    <name evidence="1" type="ORF">L2E82_17009</name>
</gene>
<reference evidence="1 2" key="2">
    <citation type="journal article" date="2022" name="Mol. Ecol. Resour.">
        <title>The genomes of chicory, endive, great burdock and yacon provide insights into Asteraceae paleo-polyploidization history and plant inulin production.</title>
        <authorList>
            <person name="Fan W."/>
            <person name="Wang S."/>
            <person name="Wang H."/>
            <person name="Wang A."/>
            <person name="Jiang F."/>
            <person name="Liu H."/>
            <person name="Zhao H."/>
            <person name="Xu D."/>
            <person name="Zhang Y."/>
        </authorList>
    </citation>
    <scope>NUCLEOTIDE SEQUENCE [LARGE SCALE GENOMIC DNA]</scope>
    <source>
        <strain evidence="2">cv. Punajuju</strain>
        <tissue evidence="1">Leaves</tissue>
    </source>
</reference>
<organism evidence="1 2">
    <name type="scientific">Cichorium intybus</name>
    <name type="common">Chicory</name>
    <dbReference type="NCBI Taxonomy" id="13427"/>
    <lineage>
        <taxon>Eukaryota</taxon>
        <taxon>Viridiplantae</taxon>
        <taxon>Streptophyta</taxon>
        <taxon>Embryophyta</taxon>
        <taxon>Tracheophyta</taxon>
        <taxon>Spermatophyta</taxon>
        <taxon>Magnoliopsida</taxon>
        <taxon>eudicotyledons</taxon>
        <taxon>Gunneridae</taxon>
        <taxon>Pentapetalae</taxon>
        <taxon>asterids</taxon>
        <taxon>campanulids</taxon>
        <taxon>Asterales</taxon>
        <taxon>Asteraceae</taxon>
        <taxon>Cichorioideae</taxon>
        <taxon>Cichorieae</taxon>
        <taxon>Cichoriinae</taxon>
        <taxon>Cichorium</taxon>
    </lineage>
</organism>
<comment type="caution">
    <text evidence="1">The sequence shown here is derived from an EMBL/GenBank/DDBJ whole genome shotgun (WGS) entry which is preliminary data.</text>
</comment>
<accession>A0ACB9F7M1</accession>
<proteinExistence type="predicted"/>
<evidence type="ECO:0000313" key="2">
    <source>
        <dbReference type="Proteomes" id="UP001055811"/>
    </source>
</evidence>
<dbReference type="Proteomes" id="UP001055811">
    <property type="component" value="Linkage Group LG03"/>
</dbReference>
<protein>
    <submittedName>
        <fullName evidence="1">Uncharacterized protein</fullName>
    </submittedName>
</protein>
<sequence length="632" mass="70675">MCKHSTPDGDPHPENPNRIRAIWNKLLTAKIPQRCVVFEAKEAEDKYIAAVHTNNHINLIKTISSKKFASQRHRMAAKYNSIYFNEGSSESAYLAAGSVLEAAEKVAKGELNSAFAIVRPPGHHAEEDGPMGFCLFNNIAIATSFLLNQKELGINKILIVDWDVHHGNGTQNTFWKDSQVLFFSVHRHEYGTFYPCTDDGSYGMKGEGEGEGYNINVPWENGRCGDADYIAVWDHILIPVAREFKPDIILISAGFDAALGDPLGGCRITPHGYSVMLKKLMEFNEGKIVMALEGGYNLNSIANSVLACVEVLLQDKPIVEPHEIYPFESTWKVINAVREEFSAYWPVLSEKLPEKLTSKVTRVFQICSSQSEDESDDGPNIVSEDLHDDDDDDVTIPLSKLKVSDDAHDRVTCTNSEAWRSELAKVDVWYASFGSNMSESRFRCYIEGGQAEGMRRPCKGAVDKSQPKEVLWKIFPHRLFFGRESTVTWGPGGVAFVNPEANNQDKTFMCLYRITLEQFNDVLLQENVSSDASSFFGLNALSSIENKKNISLETLKNGWYHNVVYLGKEKGIPILTMTCTRDHVEDFKTGKVPLRPPAKEYADTLVRGLVHGKQLSEDEAIAYIQEASTKPL</sequence>